<keyword evidence="2" id="KW-0175">Coiled coil</keyword>
<gene>
    <name evidence="5" type="ORF">FHL15_009409</name>
</gene>
<dbReference type="Pfam" id="PF24809">
    <property type="entry name" value="DUF7708"/>
    <property type="match status" value="1"/>
</dbReference>
<dbReference type="Pfam" id="PF24883">
    <property type="entry name" value="NPHP3_N"/>
    <property type="match status" value="1"/>
</dbReference>
<feature type="coiled-coil region" evidence="2">
    <location>
        <begin position="227"/>
        <end position="254"/>
    </location>
</feature>
<keyword evidence="1" id="KW-0677">Repeat</keyword>
<dbReference type="InterPro" id="IPR056125">
    <property type="entry name" value="DUF7708"/>
</dbReference>
<evidence type="ECO:0000259" key="4">
    <source>
        <dbReference type="Pfam" id="PF24883"/>
    </source>
</evidence>
<dbReference type="OrthoDB" id="61900at2759"/>
<evidence type="ECO:0000259" key="3">
    <source>
        <dbReference type="Pfam" id="PF24809"/>
    </source>
</evidence>
<comment type="caution">
    <text evidence="5">The sequence shown here is derived from an EMBL/GenBank/DDBJ whole genome shotgun (WGS) entry which is preliminary data.</text>
</comment>
<organism evidence="5 6">
    <name type="scientific">Xylaria flabelliformis</name>
    <dbReference type="NCBI Taxonomy" id="2512241"/>
    <lineage>
        <taxon>Eukaryota</taxon>
        <taxon>Fungi</taxon>
        <taxon>Dikarya</taxon>
        <taxon>Ascomycota</taxon>
        <taxon>Pezizomycotina</taxon>
        <taxon>Sordariomycetes</taxon>
        <taxon>Xylariomycetidae</taxon>
        <taxon>Xylariales</taxon>
        <taxon>Xylariaceae</taxon>
        <taxon>Xylaria</taxon>
    </lineage>
</organism>
<evidence type="ECO:0000313" key="6">
    <source>
        <dbReference type="Proteomes" id="UP000319160"/>
    </source>
</evidence>
<sequence>MDDHLPLVISQAGGLSQLGPLTQRDIASEAFQDAIRYLEKEFAGNAAALSWLKTVESTSLDDLLETTRYVEGKYHQSRNRQGLMGWLRGLSTRVMYYGQVLDTLAQHHPEYVSLGIVNHGNLVVQFSQALSMISHVLPITKLSAELYQTDQMKDAVANLYAHILLFLKQVVRWYVVGPAGRTLAALFKPYELSYKDTVEQIRLCANTIDGIANISMKVEVREMNVFLQEQSQALAEREAKLHDMQAKFEFAQAEMSNTVGRILQIVTSSSFQIGEMQLDLKDIKPRVTDIHFKQMLDFLEPKRSPEDALRGHQSLIRRSSPWRRRNANTVSVLQSVTRWISSPASAVLVLQAQPRAQARVKEIATEVIELLRPQARRLVWYLSDIRSDANGTADTSDLLRSLVFQSMKLAPDLVSSSPELFSVAKLSGSHSCEEWAQLLGWILRRLNESFVIIEADDVIRNDSQSSQFAQTFQWLAQHLNESNTRVKLLIVSYDTTWRSYMEDNEGLGEIADVWREAPVPRRMRRGNSRMFSYRSALS</sequence>
<evidence type="ECO:0000313" key="5">
    <source>
        <dbReference type="EMBL" id="TRX89659.1"/>
    </source>
</evidence>
<keyword evidence="6" id="KW-1185">Reference proteome</keyword>
<protein>
    <submittedName>
        <fullName evidence="5">Uncharacterized protein</fullName>
    </submittedName>
</protein>
<name>A0A553HP29_9PEZI</name>
<feature type="domain" description="Nephrocystin 3-like N-terminal" evidence="4">
    <location>
        <begin position="335"/>
        <end position="492"/>
    </location>
</feature>
<dbReference type="InterPro" id="IPR056884">
    <property type="entry name" value="NPHP3-like_N"/>
</dbReference>
<evidence type="ECO:0000256" key="1">
    <source>
        <dbReference type="ARBA" id="ARBA00022737"/>
    </source>
</evidence>
<dbReference type="Proteomes" id="UP000319160">
    <property type="component" value="Unassembled WGS sequence"/>
</dbReference>
<proteinExistence type="predicted"/>
<accession>A0A553HP29</accession>
<dbReference type="EMBL" id="VFLP01000064">
    <property type="protein sequence ID" value="TRX89659.1"/>
    <property type="molecule type" value="Genomic_DNA"/>
</dbReference>
<dbReference type="AlphaFoldDB" id="A0A553HP29"/>
<feature type="domain" description="DUF7708" evidence="3">
    <location>
        <begin position="86"/>
        <end position="219"/>
    </location>
</feature>
<evidence type="ECO:0000256" key="2">
    <source>
        <dbReference type="SAM" id="Coils"/>
    </source>
</evidence>
<reference evidence="6" key="1">
    <citation type="submission" date="2019-06" db="EMBL/GenBank/DDBJ databases">
        <title>Draft genome sequence of the griseofulvin-producing fungus Xylaria cubensis strain G536.</title>
        <authorList>
            <person name="Mead M.E."/>
            <person name="Raja H.A."/>
            <person name="Steenwyk J.L."/>
            <person name="Knowles S.L."/>
            <person name="Oberlies N.H."/>
            <person name="Rokas A."/>
        </authorList>
    </citation>
    <scope>NUCLEOTIDE SEQUENCE [LARGE SCALE GENOMIC DNA]</scope>
    <source>
        <strain evidence="6">G536</strain>
    </source>
</reference>